<evidence type="ECO:0000256" key="3">
    <source>
        <dbReference type="SAM" id="MobiDB-lite"/>
    </source>
</evidence>
<dbReference type="PANTHER" id="PTHR15615:SF108">
    <property type="entry name" value="PROTEIN CNPPD1"/>
    <property type="match status" value="1"/>
</dbReference>
<evidence type="ECO:0000256" key="2">
    <source>
        <dbReference type="PIRNR" id="PIRNR027110"/>
    </source>
</evidence>
<evidence type="ECO:0000313" key="5">
    <source>
        <dbReference type="Proteomes" id="UP001157974"/>
    </source>
</evidence>
<feature type="compositionally biased region" description="Basic and acidic residues" evidence="3">
    <location>
        <begin position="18"/>
        <end position="27"/>
    </location>
</feature>
<sequence length="206" mass="23458">MAAAGKRMIGGVNWEEQEANKRARHDSPVTQSDTDSEGEYEEAENQFVEGLTKALELMIDQANERGKVRTAAHDEAKVGIFYSSHKQSFSLAFYIRRLIDYCGCSNSAFVLMLVYMDRVLSSQPLIALSEYNVHRLTMTALVLATKYLEDEVRTNSYYARVGGISTMKEMNKLEGAMLSILNFDLYVDPEEFDMYQSFIYDVKGKY</sequence>
<comment type="similarity">
    <text evidence="2">Belongs to the cyclin family.</text>
</comment>
<dbReference type="InterPro" id="IPR013922">
    <property type="entry name" value="Cyclin_PHO80-like"/>
</dbReference>
<proteinExistence type="inferred from homology"/>
<dbReference type="InterPro" id="IPR012389">
    <property type="entry name" value="Cyclin_P/U"/>
</dbReference>
<organism evidence="4 5">
    <name type="scientific">Rhodosorus marinus</name>
    <dbReference type="NCBI Taxonomy" id="101924"/>
    <lineage>
        <taxon>Eukaryota</taxon>
        <taxon>Rhodophyta</taxon>
        <taxon>Stylonematophyceae</taxon>
        <taxon>Stylonematales</taxon>
        <taxon>Stylonemataceae</taxon>
        <taxon>Rhodosorus</taxon>
    </lineage>
</organism>
<dbReference type="GO" id="GO:0019901">
    <property type="term" value="F:protein kinase binding"/>
    <property type="evidence" value="ECO:0007669"/>
    <property type="project" value="UniProtKB-UniRule"/>
</dbReference>
<dbReference type="Pfam" id="PF08613">
    <property type="entry name" value="Cyclin"/>
    <property type="match status" value="1"/>
</dbReference>
<protein>
    <recommendedName>
        <fullName evidence="2">Cyclin</fullName>
    </recommendedName>
</protein>
<comment type="caution">
    <text evidence="4">The sequence shown here is derived from an EMBL/GenBank/DDBJ whole genome shotgun (WGS) entry which is preliminary data.</text>
</comment>
<dbReference type="GO" id="GO:0051301">
    <property type="term" value="P:cell division"/>
    <property type="evidence" value="ECO:0007669"/>
    <property type="project" value="UniProtKB-UniRule"/>
</dbReference>
<dbReference type="AlphaFoldDB" id="A0AAV8UK80"/>
<evidence type="ECO:0000313" key="4">
    <source>
        <dbReference type="EMBL" id="KAJ8902955.1"/>
    </source>
</evidence>
<dbReference type="PANTHER" id="PTHR15615">
    <property type="match status" value="1"/>
</dbReference>
<evidence type="ECO:0000256" key="1">
    <source>
        <dbReference type="ARBA" id="ARBA00023127"/>
    </source>
</evidence>
<keyword evidence="1 2" id="KW-0195">Cyclin</keyword>
<dbReference type="InterPro" id="IPR036915">
    <property type="entry name" value="Cyclin-like_sf"/>
</dbReference>
<dbReference type="EMBL" id="JAMWBK010000008">
    <property type="protein sequence ID" value="KAJ8902955.1"/>
    <property type="molecule type" value="Genomic_DNA"/>
</dbReference>
<accession>A0AAV8UK80</accession>
<dbReference type="Gene3D" id="1.10.472.10">
    <property type="entry name" value="Cyclin-like"/>
    <property type="match status" value="1"/>
</dbReference>
<gene>
    <name evidence="4" type="ORF">NDN08_006272</name>
</gene>
<feature type="compositionally biased region" description="Acidic residues" evidence="3">
    <location>
        <begin position="34"/>
        <end position="43"/>
    </location>
</feature>
<dbReference type="CDD" id="cd20558">
    <property type="entry name" value="CYCLIN_ScPCL7-like"/>
    <property type="match status" value="1"/>
</dbReference>
<feature type="region of interest" description="Disordered" evidence="3">
    <location>
        <begin position="1"/>
        <end position="43"/>
    </location>
</feature>
<dbReference type="PIRSF" id="PIRSF027110">
    <property type="entry name" value="PREG"/>
    <property type="match status" value="1"/>
</dbReference>
<reference evidence="4 5" key="1">
    <citation type="journal article" date="2023" name="Nat. Commun.">
        <title>Origin of minicircular mitochondrial genomes in red algae.</title>
        <authorList>
            <person name="Lee Y."/>
            <person name="Cho C.H."/>
            <person name="Lee Y.M."/>
            <person name="Park S.I."/>
            <person name="Yang J.H."/>
            <person name="West J.A."/>
            <person name="Bhattacharya D."/>
            <person name="Yoon H.S."/>
        </authorList>
    </citation>
    <scope>NUCLEOTIDE SEQUENCE [LARGE SCALE GENOMIC DNA]</scope>
    <source>
        <strain evidence="4 5">CCMP1338</strain>
        <tissue evidence="4">Whole cell</tissue>
    </source>
</reference>
<name>A0AAV8UK80_9RHOD</name>
<keyword evidence="5" id="KW-1185">Reference proteome</keyword>
<dbReference type="Proteomes" id="UP001157974">
    <property type="component" value="Unassembled WGS sequence"/>
</dbReference>
<dbReference type="SUPFAM" id="SSF47954">
    <property type="entry name" value="Cyclin-like"/>
    <property type="match status" value="1"/>
</dbReference>